<name>A0A7J7P7K4_9MAGN</name>
<evidence type="ECO:0000313" key="2">
    <source>
        <dbReference type="Proteomes" id="UP000541444"/>
    </source>
</evidence>
<gene>
    <name evidence="1" type="ORF">GIB67_022859</name>
</gene>
<dbReference type="AlphaFoldDB" id="A0A7J7P7K4"/>
<keyword evidence="2" id="KW-1185">Reference proteome</keyword>
<protein>
    <submittedName>
        <fullName evidence="1">Uncharacterized protein</fullName>
    </submittedName>
</protein>
<evidence type="ECO:0000313" key="1">
    <source>
        <dbReference type="EMBL" id="KAF6175178.1"/>
    </source>
</evidence>
<accession>A0A7J7P7K4</accession>
<dbReference type="EMBL" id="JACGCM010000215">
    <property type="protein sequence ID" value="KAF6175178.1"/>
    <property type="molecule type" value="Genomic_DNA"/>
</dbReference>
<dbReference type="Proteomes" id="UP000541444">
    <property type="component" value="Unassembled WGS sequence"/>
</dbReference>
<comment type="caution">
    <text evidence="1">The sequence shown here is derived from an EMBL/GenBank/DDBJ whole genome shotgun (WGS) entry which is preliminary data.</text>
</comment>
<sequence>MQNQSFQISPFIPKYIFSPSNSLFINLNSYYPFLFKHPKTPILSNVHIKQVTIHIK</sequence>
<proteinExistence type="predicted"/>
<reference evidence="1 2" key="1">
    <citation type="journal article" date="2020" name="IScience">
        <title>Genome Sequencing of the Endangered Kingdonia uniflora (Circaeasteraceae, Ranunculales) Reveals Potential Mechanisms of Evolutionary Specialization.</title>
        <authorList>
            <person name="Sun Y."/>
            <person name="Deng T."/>
            <person name="Zhang A."/>
            <person name="Moore M.J."/>
            <person name="Landis J.B."/>
            <person name="Lin N."/>
            <person name="Zhang H."/>
            <person name="Zhang X."/>
            <person name="Huang J."/>
            <person name="Zhang X."/>
            <person name="Sun H."/>
            <person name="Wang H."/>
        </authorList>
    </citation>
    <scope>NUCLEOTIDE SEQUENCE [LARGE SCALE GENOMIC DNA]</scope>
    <source>
        <strain evidence="1">TB1705</strain>
        <tissue evidence="1">Leaf</tissue>
    </source>
</reference>
<organism evidence="1 2">
    <name type="scientific">Kingdonia uniflora</name>
    <dbReference type="NCBI Taxonomy" id="39325"/>
    <lineage>
        <taxon>Eukaryota</taxon>
        <taxon>Viridiplantae</taxon>
        <taxon>Streptophyta</taxon>
        <taxon>Embryophyta</taxon>
        <taxon>Tracheophyta</taxon>
        <taxon>Spermatophyta</taxon>
        <taxon>Magnoliopsida</taxon>
        <taxon>Ranunculales</taxon>
        <taxon>Circaeasteraceae</taxon>
        <taxon>Kingdonia</taxon>
    </lineage>
</organism>